<evidence type="ECO:0000256" key="7">
    <source>
        <dbReference type="SAM" id="MobiDB-lite"/>
    </source>
</evidence>
<feature type="region of interest" description="Disordered" evidence="7">
    <location>
        <begin position="550"/>
        <end position="599"/>
    </location>
</feature>
<feature type="transmembrane region" description="Helical" evidence="6">
    <location>
        <begin position="809"/>
        <end position="829"/>
    </location>
</feature>
<feature type="transmembrane region" description="Helical" evidence="6">
    <location>
        <begin position="57"/>
        <end position="74"/>
    </location>
</feature>
<keyword evidence="5 6" id="KW-0472">Membrane</keyword>
<dbReference type="EMBL" id="RCHS01000339">
    <property type="protein sequence ID" value="RMX59467.1"/>
    <property type="molecule type" value="Genomic_DNA"/>
</dbReference>
<feature type="region of interest" description="Disordered" evidence="7">
    <location>
        <begin position="1842"/>
        <end position="1882"/>
    </location>
</feature>
<dbReference type="GO" id="GO:0016020">
    <property type="term" value="C:membrane"/>
    <property type="evidence" value="ECO:0007669"/>
    <property type="project" value="UniProtKB-SubCell"/>
</dbReference>
<feature type="compositionally biased region" description="Polar residues" evidence="7">
    <location>
        <begin position="1846"/>
        <end position="1882"/>
    </location>
</feature>
<dbReference type="OMA" id="THENDRI"/>
<feature type="compositionally biased region" description="Low complexity" evidence="7">
    <location>
        <begin position="569"/>
        <end position="579"/>
    </location>
</feature>
<keyword evidence="10" id="KW-1185">Reference proteome</keyword>
<gene>
    <name evidence="9" type="ORF">pdam_00018365</name>
</gene>
<dbReference type="OrthoDB" id="10037631at2759"/>
<feature type="transmembrane region" description="Helical" evidence="6">
    <location>
        <begin position="892"/>
        <end position="920"/>
    </location>
</feature>
<evidence type="ECO:0000256" key="5">
    <source>
        <dbReference type="ARBA" id="ARBA00023136"/>
    </source>
</evidence>
<feature type="compositionally biased region" description="Polar residues" evidence="7">
    <location>
        <begin position="508"/>
        <end position="536"/>
    </location>
</feature>
<evidence type="ECO:0000256" key="6">
    <source>
        <dbReference type="RuleBase" id="RU367089"/>
    </source>
</evidence>
<evidence type="ECO:0000313" key="10">
    <source>
        <dbReference type="Proteomes" id="UP000275408"/>
    </source>
</evidence>
<feature type="transmembrane region" description="Helical" evidence="6">
    <location>
        <begin position="841"/>
        <end position="862"/>
    </location>
</feature>
<feature type="region of interest" description="Disordered" evidence="7">
    <location>
        <begin position="692"/>
        <end position="722"/>
    </location>
</feature>
<feature type="compositionally biased region" description="Polar residues" evidence="7">
    <location>
        <begin position="429"/>
        <end position="438"/>
    </location>
</feature>
<name>A0A3M6V0Q5_POCDA</name>
<comment type="subcellular location">
    <subcellularLocation>
        <location evidence="1 6">Membrane</location>
        <topology evidence="1 6">Multi-pass membrane protein</topology>
    </subcellularLocation>
</comment>
<feature type="transmembrane region" description="Helical" evidence="6">
    <location>
        <begin position="1037"/>
        <end position="1059"/>
    </location>
</feature>
<dbReference type="Proteomes" id="UP000275408">
    <property type="component" value="Unassembled WGS sequence"/>
</dbReference>
<dbReference type="Pfam" id="PF05041">
    <property type="entry name" value="Pecanex_C"/>
    <property type="match status" value="1"/>
</dbReference>
<feature type="region of interest" description="Disordered" evidence="7">
    <location>
        <begin position="331"/>
        <end position="360"/>
    </location>
</feature>
<dbReference type="PANTHER" id="PTHR12372">
    <property type="entry name" value="PECANEX"/>
    <property type="match status" value="1"/>
</dbReference>
<accession>A0A3M6V0Q5</accession>
<evidence type="ECO:0000259" key="8">
    <source>
        <dbReference type="Pfam" id="PF05041"/>
    </source>
</evidence>
<organism evidence="9 10">
    <name type="scientific">Pocillopora damicornis</name>
    <name type="common">Cauliflower coral</name>
    <name type="synonym">Millepora damicornis</name>
    <dbReference type="NCBI Taxonomy" id="46731"/>
    <lineage>
        <taxon>Eukaryota</taxon>
        <taxon>Metazoa</taxon>
        <taxon>Cnidaria</taxon>
        <taxon>Anthozoa</taxon>
        <taxon>Hexacorallia</taxon>
        <taxon>Scleractinia</taxon>
        <taxon>Astrocoeniina</taxon>
        <taxon>Pocilloporidae</taxon>
        <taxon>Pocillopora</taxon>
    </lineage>
</organism>
<keyword evidence="3 6" id="KW-0812">Transmembrane</keyword>
<feature type="region of interest" description="Disordered" evidence="7">
    <location>
        <begin position="144"/>
        <end position="170"/>
    </location>
</feature>
<feature type="compositionally biased region" description="Basic and acidic residues" evidence="7">
    <location>
        <begin position="92"/>
        <end position="117"/>
    </location>
</feature>
<feature type="region of interest" description="Disordered" evidence="7">
    <location>
        <begin position="204"/>
        <end position="249"/>
    </location>
</feature>
<feature type="compositionally biased region" description="Polar residues" evidence="7">
    <location>
        <begin position="692"/>
        <end position="708"/>
    </location>
</feature>
<feature type="region of interest" description="Disordered" evidence="7">
    <location>
        <begin position="92"/>
        <end position="122"/>
    </location>
</feature>
<feature type="compositionally biased region" description="Low complexity" evidence="7">
    <location>
        <begin position="709"/>
        <end position="722"/>
    </location>
</feature>
<dbReference type="PANTHER" id="PTHR12372:SF7">
    <property type="entry name" value="PROTEIN PECANEX"/>
    <property type="match status" value="1"/>
</dbReference>
<feature type="transmembrane region" description="Helical" evidence="6">
    <location>
        <begin position="34"/>
        <end position="51"/>
    </location>
</feature>
<protein>
    <recommendedName>
        <fullName evidence="6">Pecanex-like protein</fullName>
    </recommendedName>
</protein>
<dbReference type="InterPro" id="IPR007735">
    <property type="entry name" value="Pecanex_C"/>
</dbReference>
<evidence type="ECO:0000313" key="9">
    <source>
        <dbReference type="EMBL" id="RMX59467.1"/>
    </source>
</evidence>
<feature type="region of interest" description="Disordered" evidence="7">
    <location>
        <begin position="426"/>
        <end position="536"/>
    </location>
</feature>
<sequence>MGSQTLEILRQGVWASLTGGWFFDPHQEIFTNTFHFYLWMLLLCLPFSLYLGTAPSILVWILYSIVIAVIFLAIKCLNYRLHLMFDGEEIRTESEQQEEVRSGESGGDRDENSRAEVRSSTVEHGGEVIELEVINRCSEEVANEPGAENVAQSTSCPSGLPPQLPPSSTSLLLNASSVATATKPHQNDPDEVDDKQDQMQRLVEQERDHWESETSLNGGETSEIAVFQPPSVKSRIRSPPLVSQGSEEQGIHKVECYDLDDGGEDGDTVVVSCRNSRIKEREISFADELEKTDRLENSIRQSPSGQIDSCETIPEHANDYESTMETDDTLEGAVGGESEHHTSQEQTDLESDSKDTLSDLSTLPLPILDSHMESRSVPGLVVSDIWKSTEEANRGLLLQTKSEGSNVNGANSPRNMYQALVSVLEGHSSPRQQTSSGDINVGASFGSRLGTQSGIESRSGSEYEGASLSRHESQSDKSVGPRMRSISDIVRETEEAGEREDDRRVGASPSNLDTLSLQDSGRFHNPSTSSQPESIDSVSVVTMNKDTASTVAQTGSIGEPEGSGRESSDLILARRSSSLARRRRTSLQRRRRAETGGIRRRRHNESGVLADMLLQAVDSGGGGGGGASTHVASSHDDTSPGAMHCFQDEFGVWQTYIFNSDSPYSAVLQPTTQSPLRIRDLVGRDTWETSSSASTVVVDHTTSPRNPQSHSSSVRRGSSQTRWQETISSASLPFTRPTSVSSTIKPRPHYFKFQLFPGKFMKIKFDRLALLALMDRNKYMIEAAVSVLLAVLVAVLGYWLLLADFFRDFWIFVFCFVLAGCQFSLIKSVQPDAASPTHGHNHMIVFSRPTYFCVLAICILTLDKLTQSQMVTVSLYGIPFATDSTLTYTRDFLIGFILGFPLIFLVGLLPQVNTFFMYILEQLDMHLFGGNAITSLTGALWSLFRNLLAVCFLYGFCYGAMLHGKEGGQHILFSVFSGVLVVISYHLSRSASDPTVLGAVFKKAFGKDAVKDNEEEFVDPLPEKLRATVAKRLQNDVVCCIFILVFVFAIHLSTVFTALQPYVSYVLYAVAGLLGVVNHYIWPQLHKPLPWLCFARPFLRSREFNQYEVKAPAKIMAYEWVHVWLNFVERNIIYPAVFLSALTSNASRLVDKFGHFGGPVVICIVGLKLLRSSFSDSSRQHVVLLWTVLFFHFDYSHSSETFVVDYFFMSIFMSKLYELVLKVRFVVTYIAPWQITWGSAFHAFAQPFSVPHSAMLFFQAVLSSVLSAPLNPFLGSAIFITSYVRPVKFWEKDYNTSRVDHSNTRLSSQLDRNPGSDDNNLNSIFYEHLTRSLQHSLCGDLMMGRWGPFSTGDCFMLASDYLNALVHVIEVGNGLVTFQVRGLEFRGTYCQQREVEAITEGVEDDDGCCCCEPGHLPNMLSLNAAFGQRWLAWEVSATKYIIEGYSISDNSAASMLQVFDLRKILVTYYVKSVIFYTIKSPKLDHWLRDETLREQLMSVHDPQYVDVDRSFYHNIDEDYDLRQSGISRTSFLTCYYSWIQYCASRKDPPVECERDSFLTTLCFALCLLGRRALGTASHPQSASLESFLYGLHALFKGDFRITDAKDEWVFADMDLLRKIVAPGVRMSLKLHQDHFTSPDEYDELSVLYDAITAHEQNMVISHEGDPKWRQAVLANTQSLLALRHVFDDGTDEYKIIMLNKRYLSFRVIKVNRECVRGLWAGQLQELIFLRNRNPERGSIQNAKQALRNIINSVCDQPIGYPIYVSPLTTSYADSNPQLAKVVGGPLSFNGIAGCLGRLWHRIRMRCGATCQSGGDITGANVPEVSIGPTFTERCTSFREGPVYISTRGSTPSSSFNRGQQGFRTSQRSTASSGSKRPSTLSVSIAQHQMPQLQSPGAASAEGLTQRVRIIDRGQVYDSINLGRRIDVQWPSELMREHGGRSYWKDWNPVEGVEGIVVHRWTPCHRDPARRSHVDRPIVLVKIDDKFVPIAEAGVVDAGIEV</sequence>
<evidence type="ECO:0000256" key="4">
    <source>
        <dbReference type="ARBA" id="ARBA00022989"/>
    </source>
</evidence>
<feature type="domain" description="Pecanex C-terminal" evidence="8">
    <location>
        <begin position="1553"/>
        <end position="1776"/>
    </location>
</feature>
<keyword evidence="4 6" id="KW-1133">Transmembrane helix</keyword>
<feature type="compositionally biased region" description="Polar residues" evidence="7">
    <location>
        <begin position="449"/>
        <end position="460"/>
    </location>
</feature>
<comment type="caution">
    <text evidence="9">The sequence shown here is derived from an EMBL/GenBank/DDBJ whole genome shotgun (WGS) entry which is preliminary data.</text>
</comment>
<reference evidence="9 10" key="1">
    <citation type="journal article" date="2018" name="Sci. Rep.">
        <title>Comparative analysis of the Pocillopora damicornis genome highlights role of immune system in coral evolution.</title>
        <authorList>
            <person name="Cunning R."/>
            <person name="Bay R.A."/>
            <person name="Gillette P."/>
            <person name="Baker A.C."/>
            <person name="Traylor-Knowles N."/>
        </authorList>
    </citation>
    <scope>NUCLEOTIDE SEQUENCE [LARGE SCALE GENOMIC DNA]</scope>
    <source>
        <strain evidence="9">RSMAS</strain>
        <tissue evidence="9">Whole animal</tissue>
    </source>
</reference>
<evidence type="ECO:0000256" key="2">
    <source>
        <dbReference type="ARBA" id="ARBA00010170"/>
    </source>
</evidence>
<evidence type="ECO:0000256" key="3">
    <source>
        <dbReference type="ARBA" id="ARBA00022692"/>
    </source>
</evidence>
<feature type="transmembrane region" description="Helical" evidence="6">
    <location>
        <begin position="968"/>
        <end position="987"/>
    </location>
</feature>
<feature type="transmembrane region" description="Helical" evidence="6">
    <location>
        <begin position="1065"/>
        <end position="1082"/>
    </location>
</feature>
<evidence type="ECO:0000256" key="1">
    <source>
        <dbReference type="ARBA" id="ARBA00004141"/>
    </source>
</evidence>
<feature type="transmembrane region" description="Helical" evidence="6">
    <location>
        <begin position="783"/>
        <end position="803"/>
    </location>
</feature>
<comment type="similarity">
    <text evidence="2 6">Belongs to the pecanex family.</text>
</comment>
<dbReference type="InterPro" id="IPR039797">
    <property type="entry name" value="Pecanex"/>
</dbReference>
<feature type="transmembrane region" description="Helical" evidence="6">
    <location>
        <begin position="932"/>
        <end position="956"/>
    </location>
</feature>
<proteinExistence type="inferred from homology"/>
<feature type="compositionally biased region" description="Basic and acidic residues" evidence="7">
    <location>
        <begin position="489"/>
        <end position="505"/>
    </location>
</feature>
<feature type="compositionally biased region" description="Basic residues" evidence="7">
    <location>
        <begin position="580"/>
        <end position="599"/>
    </location>
</feature>